<keyword evidence="2" id="KW-1185">Reference proteome</keyword>
<accession>A0ACB0Z7L4</accession>
<proteinExistence type="predicted"/>
<gene>
    <name evidence="1" type="ORF">MENTE1834_LOCUS21058</name>
</gene>
<organism evidence="1 2">
    <name type="scientific">Meloidogyne enterolobii</name>
    <name type="common">Root-knot nematode worm</name>
    <name type="synonym">Meloidogyne mayaguensis</name>
    <dbReference type="NCBI Taxonomy" id="390850"/>
    <lineage>
        <taxon>Eukaryota</taxon>
        <taxon>Metazoa</taxon>
        <taxon>Ecdysozoa</taxon>
        <taxon>Nematoda</taxon>
        <taxon>Chromadorea</taxon>
        <taxon>Rhabditida</taxon>
        <taxon>Tylenchina</taxon>
        <taxon>Tylenchomorpha</taxon>
        <taxon>Tylenchoidea</taxon>
        <taxon>Meloidogynidae</taxon>
        <taxon>Meloidogyninae</taxon>
        <taxon>Meloidogyne</taxon>
    </lineage>
</organism>
<name>A0ACB0Z7L4_MELEN</name>
<reference evidence="1" key="1">
    <citation type="submission" date="2023-11" db="EMBL/GenBank/DDBJ databases">
        <authorList>
            <person name="Poullet M."/>
        </authorList>
    </citation>
    <scope>NUCLEOTIDE SEQUENCE</scope>
    <source>
        <strain evidence="1">E1834</strain>
    </source>
</reference>
<comment type="caution">
    <text evidence="1">The sequence shown here is derived from an EMBL/GenBank/DDBJ whole genome shotgun (WGS) entry which is preliminary data.</text>
</comment>
<evidence type="ECO:0000313" key="2">
    <source>
        <dbReference type="Proteomes" id="UP001497535"/>
    </source>
</evidence>
<dbReference type="EMBL" id="CAVMJV010000026">
    <property type="protein sequence ID" value="CAK5074320.1"/>
    <property type="molecule type" value="Genomic_DNA"/>
</dbReference>
<dbReference type="Proteomes" id="UP001497535">
    <property type="component" value="Unassembled WGS sequence"/>
</dbReference>
<protein>
    <submittedName>
        <fullName evidence="1">Uncharacterized protein</fullName>
    </submittedName>
</protein>
<sequence>MVNNTTAKLPHLWMKTQKIFTLPWVQTRRLSLAKLLRIQKIPTLTTTPLNTTTTTTTTPTSTSTKLPNNITPTTKLATMLFTAVDQVDEKNELEFSKIYLKN</sequence>
<evidence type="ECO:0000313" key="1">
    <source>
        <dbReference type="EMBL" id="CAK5074320.1"/>
    </source>
</evidence>